<dbReference type="Bgee" id="WBGene00045381">
    <property type="expression patterns" value="Expressed in material anatomical entity and 1 other cell type or tissue"/>
</dbReference>
<reference evidence="2 3" key="1">
    <citation type="journal article" date="1998" name="Science">
        <title>Genome sequence of the nematode C. elegans: a platform for investigating biology.</title>
        <authorList>
            <consortium name="The C. elegans sequencing consortium"/>
            <person name="Sulson J.E."/>
            <person name="Waterston R."/>
        </authorList>
    </citation>
    <scope>NUCLEOTIDE SEQUENCE [LARGE SCALE GENOMIC DNA]</scope>
    <source>
        <strain evidence="2 3">Bristol N2</strain>
    </source>
</reference>
<dbReference type="PROSITE" id="PS51257">
    <property type="entry name" value="PROKAR_LIPOPROTEIN"/>
    <property type="match status" value="1"/>
</dbReference>
<dbReference type="PhylomeDB" id="A4UVL6"/>
<dbReference type="OrthoDB" id="5868606at2759"/>
<dbReference type="AlphaFoldDB" id="A4UVL6"/>
<dbReference type="KEGG" id="cel:CELE_F28B1.9"/>
<keyword evidence="3" id="KW-1185">Reference proteome</keyword>
<gene>
    <name evidence="2" type="ORF">CELE_F28B1.9</name>
    <name evidence="2 4" type="ORF">F28B1.9</name>
</gene>
<dbReference type="PaxDb" id="6239-F28B1.9"/>
<evidence type="ECO:0000313" key="4">
    <source>
        <dbReference type="WormBase" id="F28B1.9"/>
    </source>
</evidence>
<evidence type="ECO:0000313" key="2">
    <source>
        <dbReference type="EMBL" id="CAM84818.1"/>
    </source>
</evidence>
<dbReference type="FunCoup" id="A4UVL6">
    <property type="interactions" value="308"/>
</dbReference>
<dbReference type="InParanoid" id="A4UVL6"/>
<dbReference type="AGR" id="WB:WBGene00045381"/>
<dbReference type="eggNOG" id="ENOG502R17Q">
    <property type="taxonomic scope" value="Eukaryota"/>
</dbReference>
<feature type="signal peptide" evidence="1">
    <location>
        <begin position="1"/>
        <end position="22"/>
    </location>
</feature>
<dbReference type="UCSC" id="F28B1.9">
    <property type="organism name" value="c. elegans"/>
</dbReference>
<dbReference type="HOGENOM" id="CLU_066506_0_0_1"/>
<organism evidence="2 3">
    <name type="scientific">Caenorhabditis elegans</name>
    <dbReference type="NCBI Taxonomy" id="6239"/>
    <lineage>
        <taxon>Eukaryota</taxon>
        <taxon>Metazoa</taxon>
        <taxon>Ecdysozoa</taxon>
        <taxon>Nematoda</taxon>
        <taxon>Chromadorea</taxon>
        <taxon>Rhabditida</taxon>
        <taxon>Rhabditina</taxon>
        <taxon>Rhabditomorpha</taxon>
        <taxon>Rhabditoidea</taxon>
        <taxon>Rhabditidae</taxon>
        <taxon>Peloderinae</taxon>
        <taxon>Caenorhabditis</taxon>
    </lineage>
</organism>
<feature type="chain" id="PRO_5002675019" evidence="1">
    <location>
        <begin position="23"/>
        <end position="357"/>
    </location>
</feature>
<dbReference type="Proteomes" id="UP000001940">
    <property type="component" value="Chromosome V"/>
</dbReference>
<dbReference type="OMA" id="WIANGIR"/>
<dbReference type="WormBase" id="F28B1.9">
    <property type="protein sequence ID" value="CE40848"/>
    <property type="gene ID" value="WBGene00045381"/>
</dbReference>
<dbReference type="CTD" id="6418735"/>
<name>A4UVL6_CAEEL</name>
<proteinExistence type="predicted"/>
<accession>A4UVL6</accession>
<sequence>MSSCRVNPFLLLISLFLQTVSGCLVVREKDPNPNIQNCNCNVKLFNQEDIRNNEGGRYLGDLQVWDPIVESKQDCWLAITCKPVPGVSSFFTVMFRSNGPPIYINRVVSNQSTFVEQPRSIGNLKCNEHNGEHQWFFHDALIQDFSLACVADSYSCDCPRILSDGRTGFESRNPSVTNQCDFFKGTCMQNTEIPFLHTTNTNPVNSGAGAGALGSEFDDLRCVKTGDEFSWYFANLKLQDVSMHCGTNTAVFGEETYLTCGVFQVINKLEDLKWYHQVGAYSTAQVGISSWTPAFEFEITCEDGFKPVVFSENNPPIEIPDSVPTIKCTYNPMANYLMVWIANGIRLITPAGACMKL</sequence>
<protein>
    <submittedName>
        <fullName evidence="2">CUB domain-containing protein</fullName>
    </submittedName>
</protein>
<dbReference type="GeneID" id="6418735"/>
<evidence type="ECO:0000256" key="1">
    <source>
        <dbReference type="SAM" id="SignalP"/>
    </source>
</evidence>
<evidence type="ECO:0000313" key="3">
    <source>
        <dbReference type="Proteomes" id="UP000001940"/>
    </source>
</evidence>
<keyword evidence="1" id="KW-0732">Signal</keyword>
<dbReference type="RefSeq" id="NP_001122935.1">
    <property type="nucleotide sequence ID" value="NM_001129463.1"/>
</dbReference>
<dbReference type="EMBL" id="BX284605">
    <property type="protein sequence ID" value="CAM84818.1"/>
    <property type="molecule type" value="Genomic_DNA"/>
</dbReference>